<evidence type="ECO:0000256" key="1">
    <source>
        <dbReference type="SAM" id="MobiDB-lite"/>
    </source>
</evidence>
<comment type="caution">
    <text evidence="2">The sequence shown here is derived from an EMBL/GenBank/DDBJ whole genome shotgun (WGS) entry which is preliminary data.</text>
</comment>
<dbReference type="Proteomes" id="UP001163046">
    <property type="component" value="Unassembled WGS sequence"/>
</dbReference>
<dbReference type="OrthoDB" id="2126613at2759"/>
<dbReference type="Gene3D" id="1.10.472.80">
    <property type="entry name" value="Ypt/Rab-GAP domain of gyp1p, domain 3"/>
    <property type="match status" value="1"/>
</dbReference>
<protein>
    <submittedName>
        <fullName evidence="2">Uncharacterized protein</fullName>
    </submittedName>
</protein>
<feature type="region of interest" description="Disordered" evidence="1">
    <location>
        <begin position="500"/>
        <end position="578"/>
    </location>
</feature>
<name>A0A9W9ZT38_9CNID</name>
<evidence type="ECO:0000313" key="2">
    <source>
        <dbReference type="EMBL" id="KAJ7387376.1"/>
    </source>
</evidence>
<sequence>MVAIIKRFVPEDSKFLQNSKWRQNVFESAGKQNIWLKSSVLSNRSFNMASTTTSLPAWLLLSKDDITKSSEWNDLTSELFDAVQQQLTESHVSYFSDLTDSEKIMFLDRAAKLVRDGSSYQKLVAIVSGVLDRNLNEEVTQTVIHPSNTHTKTQLLLHGASKASINLLQRWPDLRSKLFACLNRPLPAELRKAVWKMFLANPIVRKEYLEKVSRNKRDTISPHDAAIGQKCEAFLSSESGFHELASHPTLRSIMKTSLSYRHVNIKNTSTIVDTDYLLTLPFLKVIVADSDMKEVDTEEIAGFIEVYFSFMESRPPLMKDSRSKEFLSAQKQYGSKMADILDSKDKQLASTLQRILSPDRPVQLAESLAALMRSYARCMFVGFLSLDVVCYIWDQYILSMKLPSFCCIAMFSAAMLMLLKKEILMCRNAKEVEDVLLAESKKLTIRDFQAVIDRHFMDDWQKQVNEEVHGSELPLVDPVATVGRSAQPWSWWFRGQPPSRQRVEDQRQTREEREEERRRNLMEQRREEARRKREEEEQLRLREHEMRREFQTEKTTRKERDFSTRERAATRKNRASVG</sequence>
<gene>
    <name evidence="2" type="ORF">OS493_004370</name>
</gene>
<organism evidence="2 3">
    <name type="scientific">Desmophyllum pertusum</name>
    <dbReference type="NCBI Taxonomy" id="174260"/>
    <lineage>
        <taxon>Eukaryota</taxon>
        <taxon>Metazoa</taxon>
        <taxon>Cnidaria</taxon>
        <taxon>Anthozoa</taxon>
        <taxon>Hexacorallia</taxon>
        <taxon>Scleractinia</taxon>
        <taxon>Caryophylliina</taxon>
        <taxon>Caryophylliidae</taxon>
        <taxon>Desmophyllum</taxon>
    </lineage>
</organism>
<accession>A0A9W9ZT38</accession>
<feature type="compositionally biased region" description="Basic and acidic residues" evidence="1">
    <location>
        <begin position="501"/>
        <end position="569"/>
    </location>
</feature>
<dbReference type="EMBL" id="MU825874">
    <property type="protein sequence ID" value="KAJ7387376.1"/>
    <property type="molecule type" value="Genomic_DNA"/>
</dbReference>
<keyword evidence="3" id="KW-1185">Reference proteome</keyword>
<reference evidence="2" key="1">
    <citation type="submission" date="2023-01" db="EMBL/GenBank/DDBJ databases">
        <title>Genome assembly of the deep-sea coral Lophelia pertusa.</title>
        <authorList>
            <person name="Herrera S."/>
            <person name="Cordes E."/>
        </authorList>
    </citation>
    <scope>NUCLEOTIDE SEQUENCE</scope>
    <source>
        <strain evidence="2">USNM1676648</strain>
        <tissue evidence="2">Polyp</tissue>
    </source>
</reference>
<evidence type="ECO:0000313" key="3">
    <source>
        <dbReference type="Proteomes" id="UP001163046"/>
    </source>
</evidence>
<proteinExistence type="predicted"/>
<dbReference type="AlphaFoldDB" id="A0A9W9ZT38"/>